<keyword evidence="3" id="KW-1185">Reference proteome</keyword>
<feature type="region of interest" description="Disordered" evidence="1">
    <location>
        <begin position="284"/>
        <end position="336"/>
    </location>
</feature>
<dbReference type="Proteomes" id="UP000199111">
    <property type="component" value="Unassembled WGS sequence"/>
</dbReference>
<sequence>MVCRTTQGSGHDEHPNRYADELTGFDDWEHLRFDRAAGDEGGGPAPDVALEPTTDEMTGHRARLVDALVAAGSPRPASRPRWAYAYMDRATTAEAPIGATVPLTPSWQWSTGRLDPATAGRRATVVHTGTGTYEVRLPGVASAAGIAHATPYRTAYRGRTCGVTGYAPAGPDQVVKVRCFNEAGAPVDWWFTIFFAAPGPGTAPYATVRYDDGAGGTGSVNPVFNAGTVNSDGGVNRVTREGTGRYRVTLEGSVFASGTGYVQVTPYVDGAGLHRDGTTPAAYAGVTGDPAAPVVDRERSFSGNGEVPAPTRLGTGQYRGPSSNEEISNEVAPELR</sequence>
<dbReference type="GeneID" id="96302361"/>
<organism evidence="2 3">
    <name type="scientific">Streptosporangium canum</name>
    <dbReference type="NCBI Taxonomy" id="324952"/>
    <lineage>
        <taxon>Bacteria</taxon>
        <taxon>Bacillati</taxon>
        <taxon>Actinomycetota</taxon>
        <taxon>Actinomycetes</taxon>
        <taxon>Streptosporangiales</taxon>
        <taxon>Streptosporangiaceae</taxon>
        <taxon>Streptosporangium</taxon>
    </lineage>
</organism>
<dbReference type="EMBL" id="FOQY01000033">
    <property type="protein sequence ID" value="SFK73237.1"/>
    <property type="molecule type" value="Genomic_DNA"/>
</dbReference>
<gene>
    <name evidence="2" type="ORF">SAMN05216275_13385</name>
</gene>
<reference evidence="3" key="1">
    <citation type="submission" date="2016-10" db="EMBL/GenBank/DDBJ databases">
        <authorList>
            <person name="Varghese N."/>
            <person name="Submissions S."/>
        </authorList>
    </citation>
    <scope>NUCLEOTIDE SEQUENCE [LARGE SCALE GENOMIC DNA]</scope>
    <source>
        <strain evidence="3">CGMCC 4.2126</strain>
    </source>
</reference>
<proteinExistence type="predicted"/>
<evidence type="ECO:0000256" key="1">
    <source>
        <dbReference type="SAM" id="MobiDB-lite"/>
    </source>
</evidence>
<protein>
    <submittedName>
        <fullName evidence="2">Uncharacterized protein</fullName>
    </submittedName>
</protein>
<evidence type="ECO:0000313" key="2">
    <source>
        <dbReference type="EMBL" id="SFK73237.1"/>
    </source>
</evidence>
<evidence type="ECO:0000313" key="3">
    <source>
        <dbReference type="Proteomes" id="UP000199111"/>
    </source>
</evidence>
<name>A0A1I4BYI2_9ACTN</name>
<accession>A0A1I4BYI2</accession>
<dbReference type="AlphaFoldDB" id="A0A1I4BYI2"/>
<dbReference type="RefSeq" id="WP_093890921.1">
    <property type="nucleotide sequence ID" value="NZ_FOQY01000033.1"/>
</dbReference>